<dbReference type="InterPro" id="IPR036097">
    <property type="entry name" value="HisK_dim/P_sf"/>
</dbReference>
<keyword evidence="6" id="KW-0902">Two-component regulatory system</keyword>
<dbReference type="InterPro" id="IPR050736">
    <property type="entry name" value="Sensor_HK_Regulatory"/>
</dbReference>
<dbReference type="RefSeq" id="WP_256309040.1">
    <property type="nucleotide sequence ID" value="NZ_JANHAW010000004.1"/>
</dbReference>
<reference evidence="8 9" key="1">
    <citation type="journal article" date="2019" name="Int. J. Syst. Evol. Microbiol.">
        <title>The Global Catalogue of Microorganisms (GCM) 10K type strain sequencing project: providing services to taxonomists for standard genome sequencing and annotation.</title>
        <authorList>
            <consortium name="The Broad Institute Genomics Platform"/>
            <consortium name="The Broad Institute Genome Sequencing Center for Infectious Disease"/>
            <person name="Wu L."/>
            <person name="Ma J."/>
        </authorList>
    </citation>
    <scope>NUCLEOTIDE SEQUENCE [LARGE SCALE GENOMIC DNA]</scope>
    <source>
        <strain evidence="8 9">CGMCC 1.10387</strain>
    </source>
</reference>
<name>A0ABD6E5F3_9EURY</name>
<dbReference type="InterPro" id="IPR035965">
    <property type="entry name" value="PAS-like_dom_sf"/>
</dbReference>
<dbReference type="CDD" id="cd00082">
    <property type="entry name" value="HisKA"/>
    <property type="match status" value="1"/>
</dbReference>
<gene>
    <name evidence="8" type="ORF">ACFSAS_18220</name>
</gene>
<organism evidence="8 9">
    <name type="scientific">Halobellus litoreus</name>
    <dbReference type="NCBI Taxonomy" id="755310"/>
    <lineage>
        <taxon>Archaea</taxon>
        <taxon>Methanobacteriati</taxon>
        <taxon>Methanobacteriota</taxon>
        <taxon>Stenosarchaea group</taxon>
        <taxon>Halobacteria</taxon>
        <taxon>Halobacteriales</taxon>
        <taxon>Haloferacaceae</taxon>
        <taxon>Halobellus</taxon>
    </lineage>
</organism>
<evidence type="ECO:0000256" key="3">
    <source>
        <dbReference type="ARBA" id="ARBA00022553"/>
    </source>
</evidence>
<dbReference type="PROSITE" id="PS50109">
    <property type="entry name" value="HIS_KIN"/>
    <property type="match status" value="1"/>
</dbReference>
<dbReference type="InterPro" id="IPR004358">
    <property type="entry name" value="Sig_transdc_His_kin-like_C"/>
</dbReference>
<accession>A0ABD6E5F3</accession>
<evidence type="ECO:0000259" key="7">
    <source>
        <dbReference type="PROSITE" id="PS50109"/>
    </source>
</evidence>
<evidence type="ECO:0000256" key="4">
    <source>
        <dbReference type="ARBA" id="ARBA00022679"/>
    </source>
</evidence>
<keyword evidence="9" id="KW-1185">Reference proteome</keyword>
<dbReference type="InterPro" id="IPR003661">
    <property type="entry name" value="HisK_dim/P_dom"/>
</dbReference>
<comment type="catalytic activity">
    <reaction evidence="1">
        <text>ATP + protein L-histidine = ADP + protein N-phospho-L-histidine.</text>
        <dbReference type="EC" id="2.7.13.3"/>
    </reaction>
</comment>
<dbReference type="SMART" id="SM00387">
    <property type="entry name" value="HATPase_c"/>
    <property type="match status" value="1"/>
</dbReference>
<dbReference type="SUPFAM" id="SSF55874">
    <property type="entry name" value="ATPase domain of HSP90 chaperone/DNA topoisomerase II/histidine kinase"/>
    <property type="match status" value="1"/>
</dbReference>
<dbReference type="PANTHER" id="PTHR43711">
    <property type="entry name" value="TWO-COMPONENT HISTIDINE KINASE"/>
    <property type="match status" value="1"/>
</dbReference>
<dbReference type="Pfam" id="PF00512">
    <property type="entry name" value="HisKA"/>
    <property type="match status" value="1"/>
</dbReference>
<keyword evidence="5 8" id="KW-0418">Kinase</keyword>
<feature type="domain" description="Histidine kinase" evidence="7">
    <location>
        <begin position="87"/>
        <end position="282"/>
    </location>
</feature>
<protein>
    <recommendedName>
        <fullName evidence="2">histidine kinase</fullName>
        <ecNumber evidence="2">2.7.13.3</ecNumber>
    </recommendedName>
</protein>
<comment type="caution">
    <text evidence="8">The sequence shown here is derived from an EMBL/GenBank/DDBJ whole genome shotgun (WGS) entry which is preliminary data.</text>
</comment>
<dbReference type="Pfam" id="PF02518">
    <property type="entry name" value="HATPase_c"/>
    <property type="match status" value="1"/>
</dbReference>
<dbReference type="InterPro" id="IPR005467">
    <property type="entry name" value="His_kinase_dom"/>
</dbReference>
<dbReference type="SUPFAM" id="SSF55785">
    <property type="entry name" value="PYP-like sensor domain (PAS domain)"/>
    <property type="match status" value="1"/>
</dbReference>
<evidence type="ECO:0000256" key="1">
    <source>
        <dbReference type="ARBA" id="ARBA00000085"/>
    </source>
</evidence>
<evidence type="ECO:0000256" key="5">
    <source>
        <dbReference type="ARBA" id="ARBA00022777"/>
    </source>
</evidence>
<dbReference type="GO" id="GO:0004673">
    <property type="term" value="F:protein histidine kinase activity"/>
    <property type="evidence" value="ECO:0007669"/>
    <property type="project" value="UniProtKB-EC"/>
</dbReference>
<sequence>MTKIVHEDTQRKVESTHEQVLAGEARPLEWQITSETNESFPAESRVTGLADEYGGGTVWAVADMTRREQRERKLERQNERLEEFTSVVSHDLRNPLNVIQGSLDLIEKTEDLDHLDRSRRAAKRMEELIEELLTLAQQGKQIEKVDNVHLGRMVETCWETVERADSTLRIDTNCTIQAECSRLKQLLENLLRNAVEHGGDDVTIAVGELDENVGFYVEDGGPGIPEEDYADVFESGYSTSTDGTGFGLAIVNEAVKAHGWEIDITESDKGGARFEILTTESGDK</sequence>
<proteinExistence type="predicted"/>
<dbReference type="SMART" id="SM00388">
    <property type="entry name" value="HisKA"/>
    <property type="match status" value="1"/>
</dbReference>
<dbReference type="Gene3D" id="3.30.565.10">
    <property type="entry name" value="Histidine kinase-like ATPase, C-terminal domain"/>
    <property type="match status" value="1"/>
</dbReference>
<evidence type="ECO:0000313" key="8">
    <source>
        <dbReference type="EMBL" id="MFD1687525.1"/>
    </source>
</evidence>
<dbReference type="InterPro" id="IPR036890">
    <property type="entry name" value="HATPase_C_sf"/>
</dbReference>
<evidence type="ECO:0000256" key="2">
    <source>
        <dbReference type="ARBA" id="ARBA00012438"/>
    </source>
</evidence>
<dbReference type="EC" id="2.7.13.3" evidence="2"/>
<dbReference type="AlphaFoldDB" id="A0ABD6E5F3"/>
<evidence type="ECO:0000256" key="6">
    <source>
        <dbReference type="ARBA" id="ARBA00023012"/>
    </source>
</evidence>
<dbReference type="GO" id="GO:0000160">
    <property type="term" value="P:phosphorelay signal transduction system"/>
    <property type="evidence" value="ECO:0007669"/>
    <property type="project" value="UniProtKB-KW"/>
</dbReference>
<keyword evidence="3" id="KW-0597">Phosphoprotein</keyword>
<keyword evidence="4" id="KW-0808">Transferase</keyword>
<dbReference type="InterPro" id="IPR003594">
    <property type="entry name" value="HATPase_dom"/>
</dbReference>
<dbReference type="SUPFAM" id="SSF47384">
    <property type="entry name" value="Homodimeric domain of signal transducing histidine kinase"/>
    <property type="match status" value="1"/>
</dbReference>
<dbReference type="Gene3D" id="3.30.450.20">
    <property type="entry name" value="PAS domain"/>
    <property type="match status" value="1"/>
</dbReference>
<dbReference type="EMBL" id="JBHUDP010000014">
    <property type="protein sequence ID" value="MFD1687525.1"/>
    <property type="molecule type" value="Genomic_DNA"/>
</dbReference>
<dbReference type="PANTHER" id="PTHR43711:SF1">
    <property type="entry name" value="HISTIDINE KINASE 1"/>
    <property type="match status" value="1"/>
</dbReference>
<evidence type="ECO:0000313" key="9">
    <source>
        <dbReference type="Proteomes" id="UP001597092"/>
    </source>
</evidence>
<dbReference type="Gene3D" id="1.10.287.130">
    <property type="match status" value="1"/>
</dbReference>
<dbReference type="PRINTS" id="PR00344">
    <property type="entry name" value="BCTRLSENSOR"/>
</dbReference>
<dbReference type="Proteomes" id="UP001597092">
    <property type="component" value="Unassembled WGS sequence"/>
</dbReference>